<reference evidence="2" key="2">
    <citation type="journal article" date="2015" name="Data Brief">
        <title>Shoot transcriptome of the giant reed, Arundo donax.</title>
        <authorList>
            <person name="Barrero R.A."/>
            <person name="Guerrero F.D."/>
            <person name="Moolhuijzen P."/>
            <person name="Goolsby J.A."/>
            <person name="Tidwell J."/>
            <person name="Bellgard S.E."/>
            <person name="Bellgard M.I."/>
        </authorList>
    </citation>
    <scope>NUCLEOTIDE SEQUENCE</scope>
    <source>
        <tissue evidence="2">Shoot tissue taken approximately 20 cm above the soil surface</tissue>
    </source>
</reference>
<accession>A0A0A9HHY1</accession>
<feature type="compositionally biased region" description="Polar residues" evidence="1">
    <location>
        <begin position="44"/>
        <end position="62"/>
    </location>
</feature>
<protein>
    <submittedName>
        <fullName evidence="2">Uncharacterized protein</fullName>
    </submittedName>
</protein>
<feature type="region of interest" description="Disordered" evidence="1">
    <location>
        <begin position="31"/>
        <end position="62"/>
    </location>
</feature>
<evidence type="ECO:0000313" key="2">
    <source>
        <dbReference type="EMBL" id="JAE34461.1"/>
    </source>
</evidence>
<name>A0A0A9HHY1_ARUDO</name>
<evidence type="ECO:0000256" key="1">
    <source>
        <dbReference type="SAM" id="MobiDB-lite"/>
    </source>
</evidence>
<reference evidence="2" key="1">
    <citation type="submission" date="2014-09" db="EMBL/GenBank/DDBJ databases">
        <authorList>
            <person name="Magalhaes I.L.F."/>
            <person name="Oliveira U."/>
            <person name="Santos F.R."/>
            <person name="Vidigal T.H.D.A."/>
            <person name="Brescovit A.D."/>
            <person name="Santos A.J."/>
        </authorList>
    </citation>
    <scope>NUCLEOTIDE SEQUENCE</scope>
    <source>
        <tissue evidence="2">Shoot tissue taken approximately 20 cm above the soil surface</tissue>
    </source>
</reference>
<sequence length="62" mass="7197">MLDILCTNKNRILKQTYISLPNMQLRVLASKKRKERKAKDIKTQRMQQALKNEGYSTTASAK</sequence>
<proteinExistence type="predicted"/>
<dbReference type="EMBL" id="GBRH01163435">
    <property type="protein sequence ID" value="JAE34461.1"/>
    <property type="molecule type" value="Transcribed_RNA"/>
</dbReference>
<dbReference type="AlphaFoldDB" id="A0A0A9HHY1"/>
<organism evidence="2">
    <name type="scientific">Arundo donax</name>
    <name type="common">Giant reed</name>
    <name type="synonym">Donax arundinaceus</name>
    <dbReference type="NCBI Taxonomy" id="35708"/>
    <lineage>
        <taxon>Eukaryota</taxon>
        <taxon>Viridiplantae</taxon>
        <taxon>Streptophyta</taxon>
        <taxon>Embryophyta</taxon>
        <taxon>Tracheophyta</taxon>
        <taxon>Spermatophyta</taxon>
        <taxon>Magnoliopsida</taxon>
        <taxon>Liliopsida</taxon>
        <taxon>Poales</taxon>
        <taxon>Poaceae</taxon>
        <taxon>PACMAD clade</taxon>
        <taxon>Arundinoideae</taxon>
        <taxon>Arundineae</taxon>
        <taxon>Arundo</taxon>
    </lineage>
</organism>